<feature type="transmembrane region" description="Helical" evidence="2">
    <location>
        <begin position="217"/>
        <end position="237"/>
    </location>
</feature>
<name>A0A1Y2HMM6_9FUNG</name>
<dbReference type="EMBL" id="MCFL01000020">
    <property type="protein sequence ID" value="ORZ35840.1"/>
    <property type="molecule type" value="Genomic_DNA"/>
</dbReference>
<keyword evidence="2" id="KW-1133">Transmembrane helix</keyword>
<evidence type="ECO:0000313" key="4">
    <source>
        <dbReference type="Proteomes" id="UP000193411"/>
    </source>
</evidence>
<dbReference type="AlphaFoldDB" id="A0A1Y2HMM6"/>
<feature type="compositionally biased region" description="Basic and acidic residues" evidence="1">
    <location>
        <begin position="244"/>
        <end position="259"/>
    </location>
</feature>
<reference evidence="3 4" key="1">
    <citation type="submission" date="2016-07" db="EMBL/GenBank/DDBJ databases">
        <title>Pervasive Adenine N6-methylation of Active Genes in Fungi.</title>
        <authorList>
            <consortium name="DOE Joint Genome Institute"/>
            <person name="Mondo S.J."/>
            <person name="Dannebaum R.O."/>
            <person name="Kuo R.C."/>
            <person name="Labutti K."/>
            <person name="Haridas S."/>
            <person name="Kuo A."/>
            <person name="Salamov A."/>
            <person name="Ahrendt S.R."/>
            <person name="Lipzen A."/>
            <person name="Sullivan W."/>
            <person name="Andreopoulos W.B."/>
            <person name="Clum A."/>
            <person name="Lindquist E."/>
            <person name="Daum C."/>
            <person name="Ramamoorthy G.K."/>
            <person name="Gryganskyi A."/>
            <person name="Culley D."/>
            <person name="Magnuson J.K."/>
            <person name="James T.Y."/>
            <person name="O'Malley M.A."/>
            <person name="Stajich J.E."/>
            <person name="Spatafora J.W."/>
            <person name="Visel A."/>
            <person name="Grigoriev I.V."/>
        </authorList>
    </citation>
    <scope>NUCLEOTIDE SEQUENCE [LARGE SCALE GENOMIC DNA]</scope>
    <source>
        <strain evidence="3 4">PL171</strain>
    </source>
</reference>
<dbReference type="Proteomes" id="UP000193411">
    <property type="component" value="Unassembled WGS sequence"/>
</dbReference>
<feature type="transmembrane region" description="Helical" evidence="2">
    <location>
        <begin position="523"/>
        <end position="547"/>
    </location>
</feature>
<sequence>MTLIDIPLGNLSIPTSASSTTSPALASFLCPHHAFVTRLDFQIVYHVNSLDPNNPEGPYVAGINLFCSGLPTSFPVRMQRSPEWPNSIVMPVYGEGWLDGISDLVVSYDANAVNRIAYGSVTAGRAKGTKWVQVGSQAEGCRLKGVKLKYREWAEAARPSTESPVASPSSIVDAGSPAAPTTASTHRQPPSSSTISIPHEPIHASTAQSLHDPLVTGLYLVLAILFILLVSLCALLVRGRKRANVHDEDGTKRVVEPGQRRRRQRQRQRQSGPWPGSALLGHGGALHPSLAASQTASPTQSAHKPLERPLQLWHRGLLHRRRPSLYVPPAFSHAMSIRRSVQLGNTTSADRFAPLRQASCPPDSIATRIDLQSTFLRTHPHPYVSGVKLYCSPANTIATVNFLDPPPANSNSTSYATVLGDAHLDGIASVVAVHSPSYVHGLAYGNKTGAGNMRGTSVWQQAADKAWDGCKLVGVEAGFVMWFDLATLHFACPAPGTGATDPALAANAPADAKAKATPWLSPASLAIGIAIGVGVSMFAAAVLHFVVGRRRATEVRSLEPLVMGGNVSVNNNAPRPPSSSAVSSLAAPQVYRPEPYLAQPVRAQAQQPQTMSQVPTQEIRFARPGGQ</sequence>
<protein>
    <submittedName>
        <fullName evidence="3">Uncharacterized protein</fullName>
    </submittedName>
</protein>
<proteinExistence type="predicted"/>
<feature type="compositionally biased region" description="Polar residues" evidence="1">
    <location>
        <begin position="186"/>
        <end position="196"/>
    </location>
</feature>
<evidence type="ECO:0000256" key="1">
    <source>
        <dbReference type="SAM" id="MobiDB-lite"/>
    </source>
</evidence>
<organism evidence="3 4">
    <name type="scientific">Catenaria anguillulae PL171</name>
    <dbReference type="NCBI Taxonomy" id="765915"/>
    <lineage>
        <taxon>Eukaryota</taxon>
        <taxon>Fungi</taxon>
        <taxon>Fungi incertae sedis</taxon>
        <taxon>Blastocladiomycota</taxon>
        <taxon>Blastocladiomycetes</taxon>
        <taxon>Blastocladiales</taxon>
        <taxon>Catenariaceae</taxon>
        <taxon>Catenaria</taxon>
    </lineage>
</organism>
<feature type="compositionally biased region" description="Low complexity" evidence="1">
    <location>
        <begin position="176"/>
        <end position="185"/>
    </location>
</feature>
<feature type="region of interest" description="Disordered" evidence="1">
    <location>
        <begin position="597"/>
        <end position="627"/>
    </location>
</feature>
<feature type="region of interest" description="Disordered" evidence="1">
    <location>
        <begin position="243"/>
        <end position="280"/>
    </location>
</feature>
<keyword evidence="4" id="KW-1185">Reference proteome</keyword>
<evidence type="ECO:0000313" key="3">
    <source>
        <dbReference type="EMBL" id="ORZ35840.1"/>
    </source>
</evidence>
<feature type="compositionally biased region" description="Low complexity" evidence="1">
    <location>
        <begin position="598"/>
        <end position="609"/>
    </location>
</feature>
<feature type="region of interest" description="Disordered" evidence="1">
    <location>
        <begin position="159"/>
        <end position="198"/>
    </location>
</feature>
<feature type="compositionally biased region" description="Polar residues" evidence="1">
    <location>
        <begin position="160"/>
        <end position="170"/>
    </location>
</feature>
<keyword evidence="2" id="KW-0472">Membrane</keyword>
<comment type="caution">
    <text evidence="3">The sequence shown here is derived from an EMBL/GenBank/DDBJ whole genome shotgun (WGS) entry which is preliminary data.</text>
</comment>
<gene>
    <name evidence="3" type="ORF">BCR44DRAFT_90510</name>
</gene>
<evidence type="ECO:0000256" key="2">
    <source>
        <dbReference type="SAM" id="Phobius"/>
    </source>
</evidence>
<keyword evidence="2" id="KW-0812">Transmembrane</keyword>
<accession>A0A1Y2HMM6</accession>